<comment type="subcellular location">
    <subcellularLocation>
        <location evidence="1">Cell envelope</location>
    </subcellularLocation>
</comment>
<proteinExistence type="inferred from homology"/>
<evidence type="ECO:0000256" key="2">
    <source>
        <dbReference type="ARBA" id="ARBA00009477"/>
    </source>
</evidence>
<dbReference type="InterPro" id="IPR058627">
    <property type="entry name" value="MdtA-like_C"/>
</dbReference>
<dbReference type="Pfam" id="PF25944">
    <property type="entry name" value="Beta-barrel_RND"/>
    <property type="match status" value="1"/>
</dbReference>
<gene>
    <name evidence="8" type="ORF">SAMN04488092_105215</name>
</gene>
<dbReference type="FunFam" id="2.40.420.20:FF:000001">
    <property type="entry name" value="Efflux RND transporter periplasmic adaptor subunit"/>
    <property type="match status" value="1"/>
</dbReference>
<feature type="domain" description="Multidrug resistance protein MdtA-like C-terminal permuted SH3" evidence="7">
    <location>
        <begin position="296"/>
        <end position="358"/>
    </location>
</feature>
<dbReference type="PANTHER" id="PTHR30158:SF3">
    <property type="entry name" value="MULTIDRUG EFFLUX PUMP SUBUNIT ACRA-RELATED"/>
    <property type="match status" value="1"/>
</dbReference>
<dbReference type="Gene3D" id="2.40.420.20">
    <property type="match status" value="1"/>
</dbReference>
<evidence type="ECO:0000256" key="1">
    <source>
        <dbReference type="ARBA" id="ARBA00004196"/>
    </source>
</evidence>
<comment type="similarity">
    <text evidence="2">Belongs to the membrane fusion protein (MFP) (TC 8.A.1) family.</text>
</comment>
<evidence type="ECO:0000259" key="7">
    <source>
        <dbReference type="Pfam" id="PF25967"/>
    </source>
</evidence>
<evidence type="ECO:0000259" key="5">
    <source>
        <dbReference type="Pfam" id="PF25917"/>
    </source>
</evidence>
<dbReference type="EMBL" id="FOEP01000005">
    <property type="protein sequence ID" value="SEQ30509.1"/>
    <property type="molecule type" value="Genomic_DNA"/>
</dbReference>
<protein>
    <submittedName>
        <fullName evidence="8">Membrane fusion protein, multidrug efflux system</fullName>
    </submittedName>
</protein>
<evidence type="ECO:0000313" key="9">
    <source>
        <dbReference type="Proteomes" id="UP000198634"/>
    </source>
</evidence>
<name>A0A1H9EY12_9RHOB</name>
<dbReference type="Pfam" id="PF25917">
    <property type="entry name" value="BSH_RND"/>
    <property type="match status" value="1"/>
</dbReference>
<feature type="domain" description="Multidrug resistance protein MdtA-like beta-barrel" evidence="6">
    <location>
        <begin position="205"/>
        <end position="290"/>
    </location>
</feature>
<keyword evidence="4" id="KW-0732">Signal</keyword>
<dbReference type="RefSeq" id="WP_090269713.1">
    <property type="nucleotide sequence ID" value="NZ_FOEP01000005.1"/>
</dbReference>
<dbReference type="Pfam" id="PF25967">
    <property type="entry name" value="RND-MFP_C"/>
    <property type="match status" value="1"/>
</dbReference>
<feature type="signal peptide" evidence="4">
    <location>
        <begin position="1"/>
        <end position="25"/>
    </location>
</feature>
<feature type="region of interest" description="Disordered" evidence="3">
    <location>
        <begin position="361"/>
        <end position="380"/>
    </location>
</feature>
<dbReference type="InterPro" id="IPR006143">
    <property type="entry name" value="RND_pump_MFP"/>
</dbReference>
<sequence>MIKSKGRFGLVFTMLALFGASAAMAQAQRPPAAVTVVTVQPQTVTLTSTLPGRVHASAEAEVRPQVNGIITERLFTEGGRVEEGDVLFLIDRASYEAGLAQADAAVRQAQVQLDLAETDAERRRELQSRNVTSQQALDDALSARDAAAAALQVAQAMRKAAEIELERTTIRARLSGEIGLSRISPGALVTASQAAPMAVISNLDPVNVDVTQSAANLLRWRRGHTENELRNANQTVKLTLADGSVFDQTGTLTAAEPHVDPQTGVVVLRMQFANPDQFLLPGMYVQVEMPTQVMENVFLTPQQGVTRDRRGRPVAWVVNADNVVEERQLTVLQDRGAEWVVSEGLNPGDRVIVEGLQKTGPGATVAPQERAAENAVKATD</sequence>
<evidence type="ECO:0000313" key="8">
    <source>
        <dbReference type="EMBL" id="SEQ30509.1"/>
    </source>
</evidence>
<dbReference type="InterPro" id="IPR058625">
    <property type="entry name" value="MdtA-like_BSH"/>
</dbReference>
<dbReference type="Gene3D" id="2.40.50.100">
    <property type="match status" value="1"/>
</dbReference>
<dbReference type="PANTHER" id="PTHR30158">
    <property type="entry name" value="ACRA/E-RELATED COMPONENT OF DRUG EFFLUX TRANSPORTER"/>
    <property type="match status" value="1"/>
</dbReference>
<dbReference type="Proteomes" id="UP000198634">
    <property type="component" value="Unassembled WGS sequence"/>
</dbReference>
<keyword evidence="9" id="KW-1185">Reference proteome</keyword>
<dbReference type="InterPro" id="IPR058626">
    <property type="entry name" value="MdtA-like_b-barrel"/>
</dbReference>
<dbReference type="OrthoDB" id="9816569at2"/>
<dbReference type="SUPFAM" id="SSF111369">
    <property type="entry name" value="HlyD-like secretion proteins"/>
    <property type="match status" value="1"/>
</dbReference>
<dbReference type="GO" id="GO:0046677">
    <property type="term" value="P:response to antibiotic"/>
    <property type="evidence" value="ECO:0007669"/>
    <property type="project" value="TreeGrafter"/>
</dbReference>
<evidence type="ECO:0000256" key="4">
    <source>
        <dbReference type="SAM" id="SignalP"/>
    </source>
</evidence>
<dbReference type="Gene3D" id="2.40.30.170">
    <property type="match status" value="1"/>
</dbReference>
<dbReference type="STRING" id="657014.SAMN04488092_105215"/>
<dbReference type="AlphaFoldDB" id="A0A1H9EY12"/>
<dbReference type="NCBIfam" id="TIGR01730">
    <property type="entry name" value="RND_mfp"/>
    <property type="match status" value="1"/>
</dbReference>
<dbReference type="GO" id="GO:0005886">
    <property type="term" value="C:plasma membrane"/>
    <property type="evidence" value="ECO:0007669"/>
    <property type="project" value="UniProtKB-SubCell"/>
</dbReference>
<dbReference type="Gene3D" id="1.10.287.470">
    <property type="entry name" value="Helix hairpin bin"/>
    <property type="match status" value="1"/>
</dbReference>
<accession>A0A1H9EY12</accession>
<dbReference type="GO" id="GO:0022857">
    <property type="term" value="F:transmembrane transporter activity"/>
    <property type="evidence" value="ECO:0007669"/>
    <property type="project" value="InterPro"/>
</dbReference>
<evidence type="ECO:0000259" key="6">
    <source>
        <dbReference type="Pfam" id="PF25944"/>
    </source>
</evidence>
<evidence type="ECO:0000256" key="3">
    <source>
        <dbReference type="SAM" id="MobiDB-lite"/>
    </source>
</evidence>
<organism evidence="8 9">
    <name type="scientific">Thalassovita taeanensis</name>
    <dbReference type="NCBI Taxonomy" id="657014"/>
    <lineage>
        <taxon>Bacteria</taxon>
        <taxon>Pseudomonadati</taxon>
        <taxon>Pseudomonadota</taxon>
        <taxon>Alphaproteobacteria</taxon>
        <taxon>Rhodobacterales</taxon>
        <taxon>Roseobacteraceae</taxon>
        <taxon>Thalassovita</taxon>
    </lineage>
</organism>
<reference evidence="8 9" key="1">
    <citation type="submission" date="2016-10" db="EMBL/GenBank/DDBJ databases">
        <authorList>
            <person name="de Groot N.N."/>
        </authorList>
    </citation>
    <scope>NUCLEOTIDE SEQUENCE [LARGE SCALE GENOMIC DNA]</scope>
    <source>
        <strain evidence="8 9">DSM 22007</strain>
    </source>
</reference>
<feature type="domain" description="Multidrug resistance protein MdtA-like barrel-sandwich hybrid" evidence="5">
    <location>
        <begin position="59"/>
        <end position="200"/>
    </location>
</feature>
<feature type="chain" id="PRO_5009300915" evidence="4">
    <location>
        <begin position="26"/>
        <end position="380"/>
    </location>
</feature>